<organism evidence="9 10">
    <name type="scientific">Mycobacterium paragordonae</name>
    <dbReference type="NCBI Taxonomy" id="1389713"/>
    <lineage>
        <taxon>Bacteria</taxon>
        <taxon>Bacillati</taxon>
        <taxon>Actinomycetota</taxon>
        <taxon>Actinomycetes</taxon>
        <taxon>Mycobacteriales</taxon>
        <taxon>Mycobacteriaceae</taxon>
        <taxon>Mycobacterium</taxon>
    </lineage>
</organism>
<reference evidence="9 10" key="1">
    <citation type="journal article" date="2019" name="Emerg. Microbes Infect.">
        <title>Comprehensive subspecies identification of 175 nontuberculous mycobacteria species based on 7547 genomic profiles.</title>
        <authorList>
            <person name="Matsumoto Y."/>
            <person name="Kinjo T."/>
            <person name="Motooka D."/>
            <person name="Nabeya D."/>
            <person name="Jung N."/>
            <person name="Uechi K."/>
            <person name="Horii T."/>
            <person name="Iida T."/>
            <person name="Fujita J."/>
            <person name="Nakamura S."/>
        </authorList>
    </citation>
    <scope>NUCLEOTIDE SEQUENCE [LARGE SCALE GENOMIC DNA]</scope>
    <source>
        <strain evidence="9 10">JCM 18565</strain>
    </source>
</reference>
<comment type="catalytic activity">
    <reaction evidence="7">
        <text>a medium-chain fatty acyl-CoA + H2O = a medium-chain fatty acid + CoA + H(+)</text>
        <dbReference type="Rhea" id="RHEA:68184"/>
        <dbReference type="ChEBI" id="CHEBI:15377"/>
        <dbReference type="ChEBI" id="CHEBI:15378"/>
        <dbReference type="ChEBI" id="CHEBI:57287"/>
        <dbReference type="ChEBI" id="CHEBI:59558"/>
        <dbReference type="ChEBI" id="CHEBI:90546"/>
    </reaction>
</comment>
<dbReference type="Proteomes" id="UP000465240">
    <property type="component" value="Unassembled WGS sequence"/>
</dbReference>
<sequence length="144" mass="15488">MSAYLPRNPDYRQQVRESFALQGFMSTLGATLHSIEPGMVEIEVPFSPGLTQQDGFLHAGVSIAVLDSACGYSALTLMTRESRVLTVELKVNLLAPAVGDRLRARGEVLRPGRNLTVCRGDAYAFSGDSSKQVATILATMIGLT</sequence>
<evidence type="ECO:0000313" key="10">
    <source>
        <dbReference type="Proteomes" id="UP000465240"/>
    </source>
</evidence>
<evidence type="ECO:0000256" key="3">
    <source>
        <dbReference type="ARBA" id="ARBA00036002"/>
    </source>
</evidence>
<evidence type="ECO:0000256" key="2">
    <source>
        <dbReference type="ARBA" id="ARBA00035880"/>
    </source>
</evidence>
<comment type="caution">
    <text evidence="9">The sequence shown here is derived from an EMBL/GenBank/DDBJ whole genome shotgun (WGS) entry which is preliminary data.</text>
</comment>
<evidence type="ECO:0000313" key="9">
    <source>
        <dbReference type="EMBL" id="GFG82605.1"/>
    </source>
</evidence>
<name>A0ABQ1CDU7_9MYCO</name>
<dbReference type="InterPro" id="IPR029069">
    <property type="entry name" value="HotDog_dom_sf"/>
</dbReference>
<evidence type="ECO:0000259" key="8">
    <source>
        <dbReference type="Pfam" id="PF03061"/>
    </source>
</evidence>
<dbReference type="SUPFAM" id="SSF54637">
    <property type="entry name" value="Thioesterase/thiol ester dehydrase-isomerase"/>
    <property type="match status" value="1"/>
</dbReference>
<dbReference type="PANTHER" id="PTHR43240:SF20">
    <property type="entry name" value="MEDIUM_LONG-CHAIN ACYL-COA THIOESTERASE YIGI"/>
    <property type="match status" value="1"/>
</dbReference>
<evidence type="ECO:0000256" key="1">
    <source>
        <dbReference type="ARBA" id="ARBA00022801"/>
    </source>
</evidence>
<dbReference type="PANTHER" id="PTHR43240">
    <property type="entry name" value="1,4-DIHYDROXY-2-NAPHTHOYL-COA THIOESTERASE 1"/>
    <property type="match status" value="1"/>
</dbReference>
<evidence type="ECO:0000256" key="7">
    <source>
        <dbReference type="ARBA" id="ARBA00048062"/>
    </source>
</evidence>
<evidence type="ECO:0000256" key="6">
    <source>
        <dbReference type="ARBA" id="ARBA00040062"/>
    </source>
</evidence>
<feature type="domain" description="Thioesterase" evidence="8">
    <location>
        <begin position="55"/>
        <end position="126"/>
    </location>
</feature>
<dbReference type="Pfam" id="PF03061">
    <property type="entry name" value="4HBT"/>
    <property type="match status" value="1"/>
</dbReference>
<dbReference type="RefSeq" id="WP_197748240.1">
    <property type="nucleotide sequence ID" value="NZ_BLKX01000001.1"/>
</dbReference>
<keyword evidence="10" id="KW-1185">Reference proteome</keyword>
<comment type="catalytic activity">
    <reaction evidence="2">
        <text>a fatty acyl-CoA + H2O = a fatty acid + CoA + H(+)</text>
        <dbReference type="Rhea" id="RHEA:16781"/>
        <dbReference type="ChEBI" id="CHEBI:15377"/>
        <dbReference type="ChEBI" id="CHEBI:15378"/>
        <dbReference type="ChEBI" id="CHEBI:28868"/>
        <dbReference type="ChEBI" id="CHEBI:57287"/>
        <dbReference type="ChEBI" id="CHEBI:77636"/>
        <dbReference type="EC" id="3.1.2.20"/>
    </reaction>
</comment>
<comment type="similarity">
    <text evidence="4">Belongs to the YigI thioesterase family.</text>
</comment>
<proteinExistence type="inferred from homology"/>
<dbReference type="EC" id="3.1.2.20" evidence="5"/>
<dbReference type="NCBIfam" id="TIGR00369">
    <property type="entry name" value="unchar_dom_1"/>
    <property type="match status" value="1"/>
</dbReference>
<accession>A0ABQ1CDU7</accession>
<dbReference type="InterPro" id="IPR006683">
    <property type="entry name" value="Thioestr_dom"/>
</dbReference>
<comment type="catalytic activity">
    <reaction evidence="3">
        <text>a long-chain fatty acyl-CoA + H2O = a long-chain fatty acid + CoA + H(+)</text>
        <dbReference type="Rhea" id="RHEA:67680"/>
        <dbReference type="ChEBI" id="CHEBI:15377"/>
        <dbReference type="ChEBI" id="CHEBI:15378"/>
        <dbReference type="ChEBI" id="CHEBI:57287"/>
        <dbReference type="ChEBI" id="CHEBI:57560"/>
        <dbReference type="ChEBI" id="CHEBI:83139"/>
    </reaction>
</comment>
<dbReference type="EMBL" id="BLKX01000001">
    <property type="protein sequence ID" value="GFG82605.1"/>
    <property type="molecule type" value="Genomic_DNA"/>
</dbReference>
<evidence type="ECO:0000256" key="4">
    <source>
        <dbReference type="ARBA" id="ARBA00038381"/>
    </source>
</evidence>
<dbReference type="InterPro" id="IPR003736">
    <property type="entry name" value="PAAI_dom"/>
</dbReference>
<dbReference type="Gene3D" id="3.10.129.10">
    <property type="entry name" value="Hotdog Thioesterase"/>
    <property type="match status" value="1"/>
</dbReference>
<gene>
    <name evidence="9" type="ORF">MPRG_58810</name>
</gene>
<evidence type="ECO:0000256" key="5">
    <source>
        <dbReference type="ARBA" id="ARBA00038894"/>
    </source>
</evidence>
<keyword evidence="1" id="KW-0378">Hydrolase</keyword>
<protein>
    <recommendedName>
        <fullName evidence="6">Medium/long-chain acyl-CoA thioesterase YigI</fullName>
        <ecNumber evidence="5">3.1.2.20</ecNumber>
    </recommendedName>
</protein>
<dbReference type="CDD" id="cd03443">
    <property type="entry name" value="PaaI_thioesterase"/>
    <property type="match status" value="1"/>
</dbReference>